<dbReference type="GO" id="GO:0016757">
    <property type="term" value="F:glycosyltransferase activity"/>
    <property type="evidence" value="ECO:0007669"/>
    <property type="project" value="InterPro"/>
</dbReference>
<protein>
    <submittedName>
        <fullName evidence="3">Glycosyltransferase group 1 family protein</fullName>
    </submittedName>
</protein>
<accession>R7H666</accession>
<gene>
    <name evidence="3" type="ORF">BN741_00172</name>
</gene>
<dbReference type="PANTHER" id="PTHR12526:SF590">
    <property type="entry name" value="ALPHA-MALTOSE-1-PHOSPHATE SYNTHASE"/>
    <property type="match status" value="1"/>
</dbReference>
<dbReference type="EMBL" id="CBIT010000242">
    <property type="protein sequence ID" value="CDE34493.1"/>
    <property type="molecule type" value="Genomic_DNA"/>
</dbReference>
<organism evidence="3 4">
    <name type="scientific">Leyella stercorea CAG:629</name>
    <dbReference type="NCBI Taxonomy" id="1263103"/>
    <lineage>
        <taxon>Bacteria</taxon>
        <taxon>Pseudomonadati</taxon>
        <taxon>Bacteroidota</taxon>
        <taxon>Bacteroidia</taxon>
        <taxon>Bacteroidales</taxon>
        <taxon>Prevotellaceae</taxon>
        <taxon>Leyella</taxon>
    </lineage>
</organism>
<evidence type="ECO:0000259" key="2">
    <source>
        <dbReference type="Pfam" id="PF00534"/>
    </source>
</evidence>
<dbReference type="Pfam" id="PF00534">
    <property type="entry name" value="Glycos_transf_1"/>
    <property type="match status" value="1"/>
</dbReference>
<reference evidence="3" key="1">
    <citation type="submission" date="2012-11" db="EMBL/GenBank/DDBJ databases">
        <title>Dependencies among metagenomic species, viruses, plasmids and units of genetic variation.</title>
        <authorList>
            <person name="Nielsen H.B."/>
            <person name="Almeida M."/>
            <person name="Juncker A.S."/>
            <person name="Rasmussen S."/>
            <person name="Li J."/>
            <person name="Sunagawa S."/>
            <person name="Plichta D."/>
            <person name="Gautier L."/>
            <person name="Le Chatelier E."/>
            <person name="Peletier E."/>
            <person name="Bonde I."/>
            <person name="Nielsen T."/>
            <person name="Manichanh C."/>
            <person name="Arumugam M."/>
            <person name="Batto J."/>
            <person name="Santos M.B.Q.D."/>
            <person name="Blom N."/>
            <person name="Borruel N."/>
            <person name="Burgdorf K.S."/>
            <person name="Boumezbeur F."/>
            <person name="Casellas F."/>
            <person name="Dore J."/>
            <person name="Guarner F."/>
            <person name="Hansen T."/>
            <person name="Hildebrand F."/>
            <person name="Kaas R.S."/>
            <person name="Kennedy S."/>
            <person name="Kristiansen K."/>
            <person name="Kultima J.R."/>
            <person name="Leonard P."/>
            <person name="Levenez F."/>
            <person name="Lund O."/>
            <person name="Moumen B."/>
            <person name="Le Paslier D."/>
            <person name="Pons N."/>
            <person name="Pedersen O."/>
            <person name="Prifti E."/>
            <person name="Qin J."/>
            <person name="Raes J."/>
            <person name="Tap J."/>
            <person name="Tims S."/>
            <person name="Ussery D.W."/>
            <person name="Yamada T."/>
            <person name="MetaHit consortium"/>
            <person name="Renault P."/>
            <person name="Sicheritz-Ponten T."/>
            <person name="Bork P."/>
            <person name="Wang J."/>
            <person name="Brunak S."/>
            <person name="Ehrlich S.D."/>
        </authorList>
    </citation>
    <scope>NUCLEOTIDE SEQUENCE [LARGE SCALE GENOMIC DNA]</scope>
</reference>
<name>R7H666_9BACT</name>
<dbReference type="RefSeq" id="WP_022429485.1">
    <property type="nucleotide sequence ID" value="NZ_FR899144.1"/>
</dbReference>
<evidence type="ECO:0000313" key="3">
    <source>
        <dbReference type="EMBL" id="CDE34493.1"/>
    </source>
</evidence>
<feature type="domain" description="Glycosyl transferase family 1" evidence="2">
    <location>
        <begin position="242"/>
        <end position="347"/>
    </location>
</feature>
<dbReference type="InterPro" id="IPR001296">
    <property type="entry name" value="Glyco_trans_1"/>
</dbReference>
<dbReference type="Proteomes" id="UP000018072">
    <property type="component" value="Unassembled WGS sequence"/>
</dbReference>
<evidence type="ECO:0000313" key="4">
    <source>
        <dbReference type="Proteomes" id="UP000018072"/>
    </source>
</evidence>
<feature type="region of interest" description="Disordered" evidence="1">
    <location>
        <begin position="174"/>
        <end position="196"/>
    </location>
</feature>
<dbReference type="AlphaFoldDB" id="R7H666"/>
<sequence>MKVYFYHTQNIQYCLRRMAEGEFPSHFLYGACHLVDNGIDVVYHRSPKHELSRLKTALYTAWRVLTCREHYDALYATHYKGLELVVLLRALGLFRKPIIVWHHQPIVKSKSRLRELLGRFFYKGFDHLIFFSQKLVDDSLKAPKADPRKLVVGHWGADLAFYDKIKAELKAEQISPSHHNTPSPSHPLTPSPSFIATGKEQRDQPTLIEAFNRTGRHLILYIGINPNPNVPNPNLEAVERCEPADNIDVVKICGLLPYEIAREVAKADCVVICCHRTRYTAGLTTVVEALALGLPIICSRNPQIPVDFDRLGCGISVEYGDVEGWQRAVEYIATHPDEARLMGERGRTLAEQMFNDERCAKEVAEWIKQLSL</sequence>
<keyword evidence="3" id="KW-0808">Transferase</keyword>
<dbReference type="STRING" id="1263103.BN741_00172"/>
<evidence type="ECO:0000256" key="1">
    <source>
        <dbReference type="SAM" id="MobiDB-lite"/>
    </source>
</evidence>
<dbReference type="PANTHER" id="PTHR12526">
    <property type="entry name" value="GLYCOSYLTRANSFERASE"/>
    <property type="match status" value="1"/>
</dbReference>
<proteinExistence type="predicted"/>
<comment type="caution">
    <text evidence="3">The sequence shown here is derived from an EMBL/GenBank/DDBJ whole genome shotgun (WGS) entry which is preliminary data.</text>
</comment>
<dbReference type="Gene3D" id="3.40.50.2000">
    <property type="entry name" value="Glycogen Phosphorylase B"/>
    <property type="match status" value="2"/>
</dbReference>
<dbReference type="SUPFAM" id="SSF53756">
    <property type="entry name" value="UDP-Glycosyltransferase/glycogen phosphorylase"/>
    <property type="match status" value="1"/>
</dbReference>